<dbReference type="EMBL" id="ALNZ01000032">
    <property type="protein sequence ID" value="EKV56364.1"/>
    <property type="molecule type" value="Genomic_DNA"/>
</dbReference>
<name>A0A2U4FAL5_9SPIR</name>
<evidence type="ECO:0000256" key="2">
    <source>
        <dbReference type="ARBA" id="ARBA00022741"/>
    </source>
</evidence>
<dbReference type="InterPro" id="IPR017871">
    <property type="entry name" value="ABC_transporter-like_CS"/>
</dbReference>
<dbReference type="RefSeq" id="WP_008725322.1">
    <property type="nucleotide sequence ID" value="NZ_JH994111.1"/>
</dbReference>
<organism evidence="5 6">
    <name type="scientific">Brachyspira hampsonii 30446</name>
    <dbReference type="NCBI Taxonomy" id="1289135"/>
    <lineage>
        <taxon>Bacteria</taxon>
        <taxon>Pseudomonadati</taxon>
        <taxon>Spirochaetota</taxon>
        <taxon>Spirochaetia</taxon>
        <taxon>Brachyspirales</taxon>
        <taxon>Brachyspiraceae</taxon>
        <taxon>Brachyspira</taxon>
    </lineage>
</organism>
<keyword evidence="1" id="KW-0813">Transport</keyword>
<dbReference type="InterPro" id="IPR027417">
    <property type="entry name" value="P-loop_NTPase"/>
</dbReference>
<dbReference type="SUPFAM" id="SSF52540">
    <property type="entry name" value="P-loop containing nucleoside triphosphate hydrolases"/>
    <property type="match status" value="1"/>
</dbReference>
<dbReference type="Pfam" id="PF00005">
    <property type="entry name" value="ABC_tran"/>
    <property type="match status" value="1"/>
</dbReference>
<dbReference type="PROSITE" id="PS00211">
    <property type="entry name" value="ABC_TRANSPORTER_1"/>
    <property type="match status" value="1"/>
</dbReference>
<dbReference type="GO" id="GO:0055085">
    <property type="term" value="P:transmembrane transport"/>
    <property type="evidence" value="ECO:0007669"/>
    <property type="project" value="UniProtKB-ARBA"/>
</dbReference>
<dbReference type="AlphaFoldDB" id="A0A2U4FAL5"/>
<dbReference type="STRING" id="1289135.A966_10982"/>
<dbReference type="GO" id="GO:0016887">
    <property type="term" value="F:ATP hydrolysis activity"/>
    <property type="evidence" value="ECO:0007669"/>
    <property type="project" value="InterPro"/>
</dbReference>
<dbReference type="CDD" id="cd03257">
    <property type="entry name" value="ABC_NikE_OppD_transporters"/>
    <property type="match status" value="1"/>
</dbReference>
<evidence type="ECO:0000313" key="6">
    <source>
        <dbReference type="Proteomes" id="UP000011663"/>
    </source>
</evidence>
<dbReference type="InterPro" id="IPR050319">
    <property type="entry name" value="ABC_transp_ATP-bind"/>
</dbReference>
<comment type="caution">
    <text evidence="5">The sequence shown here is derived from an EMBL/GenBank/DDBJ whole genome shotgun (WGS) entry which is preliminary data.</text>
</comment>
<sequence>MINNEIILEAKNIKVSFRKENQKKVFGKERQTVLNNVSFYLKKGECLGIIGESGSGKSTLGKVVLGLQRPENGTITIDGTDLYKYKNKRNKKIRYDISVVFQDYVSSVNPRFTVMRALDEAINVHTINTGEELDKINRRNMAIELLNNVGLDESFLNRYPHELSGGQLQRICIARAVAVHPKIILLDEAVSSLDVSTQTQIMDYLMNLRNIYSFSYIFITHDLSTITYLCDRVLFFNSGNIVEEVDDIKELNNVKTEYAIELLNSVKAFDIVNISKDLKKEEKYIQKAV</sequence>
<dbReference type="Proteomes" id="UP000011663">
    <property type="component" value="Unassembled WGS sequence"/>
</dbReference>
<evidence type="ECO:0000259" key="4">
    <source>
        <dbReference type="PROSITE" id="PS50893"/>
    </source>
</evidence>
<gene>
    <name evidence="5" type="ORF">A966_10982</name>
</gene>
<keyword evidence="3" id="KW-0067">ATP-binding</keyword>
<dbReference type="SMART" id="SM00382">
    <property type="entry name" value="AAA"/>
    <property type="match status" value="1"/>
</dbReference>
<evidence type="ECO:0000256" key="1">
    <source>
        <dbReference type="ARBA" id="ARBA00022448"/>
    </source>
</evidence>
<dbReference type="InterPro" id="IPR003593">
    <property type="entry name" value="AAA+_ATPase"/>
</dbReference>
<dbReference type="PANTHER" id="PTHR43776">
    <property type="entry name" value="TRANSPORT ATP-BINDING PROTEIN"/>
    <property type="match status" value="1"/>
</dbReference>
<keyword evidence="2" id="KW-0547">Nucleotide-binding</keyword>
<dbReference type="GO" id="GO:0005524">
    <property type="term" value="F:ATP binding"/>
    <property type="evidence" value="ECO:0007669"/>
    <property type="project" value="UniProtKB-KW"/>
</dbReference>
<dbReference type="InterPro" id="IPR003439">
    <property type="entry name" value="ABC_transporter-like_ATP-bd"/>
</dbReference>
<accession>A0A2U4FAL5</accession>
<feature type="domain" description="ABC transporter" evidence="4">
    <location>
        <begin position="17"/>
        <end position="263"/>
    </location>
</feature>
<evidence type="ECO:0000256" key="3">
    <source>
        <dbReference type="ARBA" id="ARBA00022840"/>
    </source>
</evidence>
<dbReference type="Gene3D" id="3.40.50.300">
    <property type="entry name" value="P-loop containing nucleotide triphosphate hydrolases"/>
    <property type="match status" value="1"/>
</dbReference>
<dbReference type="GeneID" id="66488600"/>
<dbReference type="PROSITE" id="PS50893">
    <property type="entry name" value="ABC_TRANSPORTER_2"/>
    <property type="match status" value="1"/>
</dbReference>
<proteinExistence type="predicted"/>
<reference evidence="5 6" key="1">
    <citation type="submission" date="2012-07" db="EMBL/GenBank/DDBJ databases">
        <title>Genome sequence of Brachyspira sp. 30446, isolated from a pig with mucohaemorrhagic colitis.</title>
        <authorList>
            <person name="Rubin J.E."/>
            <person name="Fernando C."/>
            <person name="Harding J.C.S."/>
            <person name="Hill J.E."/>
        </authorList>
    </citation>
    <scope>NUCLEOTIDE SEQUENCE [LARGE SCALE GENOMIC DNA]</scope>
    <source>
        <strain evidence="5 6">30446</strain>
    </source>
</reference>
<protein>
    <submittedName>
        <fullName evidence="5">ABC transporter-like protein</fullName>
    </submittedName>
</protein>
<evidence type="ECO:0000313" key="5">
    <source>
        <dbReference type="EMBL" id="EKV56364.1"/>
    </source>
</evidence>